<dbReference type="InterPro" id="IPR036736">
    <property type="entry name" value="ACP-like_sf"/>
</dbReference>
<evidence type="ECO:0000313" key="5">
    <source>
        <dbReference type="Proteomes" id="UP001596083"/>
    </source>
</evidence>
<dbReference type="Pfam" id="PF00550">
    <property type="entry name" value="PP-binding"/>
    <property type="match status" value="1"/>
</dbReference>
<dbReference type="Proteomes" id="UP001596083">
    <property type="component" value="Unassembled WGS sequence"/>
</dbReference>
<dbReference type="RefSeq" id="WP_390317380.1">
    <property type="nucleotide sequence ID" value="NZ_JBHSPB010000010.1"/>
</dbReference>
<dbReference type="Gene3D" id="1.10.1200.10">
    <property type="entry name" value="ACP-like"/>
    <property type="match status" value="1"/>
</dbReference>
<keyword evidence="2" id="KW-0597">Phosphoprotein</keyword>
<protein>
    <submittedName>
        <fullName evidence="4">Acyl carrier protein</fullName>
    </submittedName>
</protein>
<organism evidence="4 5">
    <name type="scientific">Streptomyces gamaensis</name>
    <dbReference type="NCBI Taxonomy" id="1763542"/>
    <lineage>
        <taxon>Bacteria</taxon>
        <taxon>Bacillati</taxon>
        <taxon>Actinomycetota</taxon>
        <taxon>Actinomycetes</taxon>
        <taxon>Kitasatosporales</taxon>
        <taxon>Streptomycetaceae</taxon>
        <taxon>Streptomyces</taxon>
    </lineage>
</organism>
<comment type="caution">
    <text evidence="4">The sequence shown here is derived from an EMBL/GenBank/DDBJ whole genome shotgun (WGS) entry which is preliminary data.</text>
</comment>
<keyword evidence="1" id="KW-0596">Phosphopantetheine</keyword>
<dbReference type="SUPFAM" id="SSF47336">
    <property type="entry name" value="ACP-like"/>
    <property type="match status" value="1"/>
</dbReference>
<evidence type="ECO:0000256" key="2">
    <source>
        <dbReference type="ARBA" id="ARBA00022553"/>
    </source>
</evidence>
<dbReference type="InterPro" id="IPR009081">
    <property type="entry name" value="PP-bd_ACP"/>
</dbReference>
<feature type="domain" description="Carrier" evidence="3">
    <location>
        <begin position="8"/>
        <end position="86"/>
    </location>
</feature>
<name>A0ABW0Z4T1_9ACTN</name>
<keyword evidence="5" id="KW-1185">Reference proteome</keyword>
<dbReference type="PROSITE" id="PS00012">
    <property type="entry name" value="PHOSPHOPANTETHEINE"/>
    <property type="match status" value="1"/>
</dbReference>
<gene>
    <name evidence="4" type="ORF">ACFP1Z_17785</name>
</gene>
<dbReference type="EMBL" id="JBHSPB010000010">
    <property type="protein sequence ID" value="MFC5722019.1"/>
    <property type="molecule type" value="Genomic_DNA"/>
</dbReference>
<evidence type="ECO:0000313" key="4">
    <source>
        <dbReference type="EMBL" id="MFC5722019.1"/>
    </source>
</evidence>
<reference evidence="5" key="1">
    <citation type="journal article" date="2019" name="Int. J. Syst. Evol. Microbiol.">
        <title>The Global Catalogue of Microorganisms (GCM) 10K type strain sequencing project: providing services to taxonomists for standard genome sequencing and annotation.</title>
        <authorList>
            <consortium name="The Broad Institute Genomics Platform"/>
            <consortium name="The Broad Institute Genome Sequencing Center for Infectious Disease"/>
            <person name="Wu L."/>
            <person name="Ma J."/>
        </authorList>
    </citation>
    <scope>NUCLEOTIDE SEQUENCE [LARGE SCALE GENOMIC DNA]</scope>
    <source>
        <strain evidence="5">CGMCC 4.7304</strain>
    </source>
</reference>
<proteinExistence type="predicted"/>
<sequence length="86" mass="9091">MTRPLDRPALPENFIALLTEHLGIPVPAEELSAEATLESLNMDSLALMELVVTAEEAFGIVLPDSALDLSPSATLGEAAKVFDEAT</sequence>
<evidence type="ECO:0000256" key="1">
    <source>
        <dbReference type="ARBA" id="ARBA00022450"/>
    </source>
</evidence>
<dbReference type="InterPro" id="IPR006162">
    <property type="entry name" value="Ppantetheine_attach_site"/>
</dbReference>
<evidence type="ECO:0000259" key="3">
    <source>
        <dbReference type="PROSITE" id="PS50075"/>
    </source>
</evidence>
<dbReference type="PROSITE" id="PS50075">
    <property type="entry name" value="CARRIER"/>
    <property type="match status" value="1"/>
</dbReference>
<accession>A0ABW0Z4T1</accession>